<protein>
    <recommendedName>
        <fullName evidence="3">Methyltransferase FkbM domain-containing protein</fullName>
    </recommendedName>
</protein>
<dbReference type="EMBL" id="QFFG01000002">
    <property type="protein sequence ID" value="PWG05603.1"/>
    <property type="molecule type" value="Genomic_DNA"/>
</dbReference>
<organism evidence="1 2">
    <name type="scientific">Polaribacter aquimarinus</name>
    <dbReference type="NCBI Taxonomy" id="2100726"/>
    <lineage>
        <taxon>Bacteria</taxon>
        <taxon>Pseudomonadati</taxon>
        <taxon>Bacteroidota</taxon>
        <taxon>Flavobacteriia</taxon>
        <taxon>Flavobacteriales</taxon>
        <taxon>Flavobacteriaceae</taxon>
    </lineage>
</organism>
<proteinExistence type="predicted"/>
<evidence type="ECO:0000313" key="2">
    <source>
        <dbReference type="Proteomes" id="UP000245670"/>
    </source>
</evidence>
<reference evidence="1 2" key="1">
    <citation type="submission" date="2018-05" db="EMBL/GenBank/DDBJ databases">
        <title>Polaribacter aquimarinus sp. nov., isolated from sediment in a sediment of sea.</title>
        <authorList>
            <person name="Lu D."/>
        </authorList>
    </citation>
    <scope>NUCLEOTIDE SEQUENCE [LARGE SCALE GENOMIC DNA]</scope>
    <source>
        <strain evidence="1 2">ZY113</strain>
    </source>
</reference>
<dbReference type="OrthoDB" id="6310850at2"/>
<dbReference type="AlphaFoldDB" id="A0A2U2JB94"/>
<name>A0A2U2JB94_9FLAO</name>
<evidence type="ECO:0008006" key="3">
    <source>
        <dbReference type="Google" id="ProtNLM"/>
    </source>
</evidence>
<comment type="caution">
    <text evidence="1">The sequence shown here is derived from an EMBL/GenBank/DDBJ whole genome shotgun (WGS) entry which is preliminary data.</text>
</comment>
<dbReference type="RefSeq" id="WP_109403937.1">
    <property type="nucleotide sequence ID" value="NZ_QFFG01000002.1"/>
</dbReference>
<dbReference type="Proteomes" id="UP000245670">
    <property type="component" value="Unassembled WGS sequence"/>
</dbReference>
<keyword evidence="2" id="KW-1185">Reference proteome</keyword>
<sequence length="261" mass="29653">MKASAKKIINSLGFNLSNATSKEEVISLIKKLKPHYVGIDLIRLGAEGDSGYLVPNDLENIEACFSPGCDNKLQFEEDCYQKGMKIFVADKTVEAKDIPDKFSFLDKFVGAISNDDLITMEEWVSKSNLKEDSDLLLQMDIEGDEFINILSMSKNLLDKCRIIVIEFHDLDKLFNKFYYNVASSVFNKLLENHICVHIHPNNTAKNISVSGVEIPPLAEFTFIRKDRIRSKLKAVNSFPHKLDSDCVPENQTQVLPKIWFE</sequence>
<gene>
    <name evidence="1" type="ORF">DIS07_03935</name>
</gene>
<evidence type="ECO:0000313" key="1">
    <source>
        <dbReference type="EMBL" id="PWG05603.1"/>
    </source>
</evidence>
<accession>A0A2U2JB94</accession>